<comment type="caution">
    <text evidence="1">The sequence shown here is derived from an EMBL/GenBank/DDBJ whole genome shotgun (WGS) entry which is preliminary data.</text>
</comment>
<protein>
    <recommendedName>
        <fullName evidence="2">Zona occludens toxin N-terminal domain-containing protein</fullName>
    </recommendedName>
</protein>
<dbReference type="AlphaFoldDB" id="X1BRW6"/>
<proteinExistence type="predicted"/>
<sequence>FIVTGDRGIGKSSYGLRVVYETHRYLNGTLDECSKEESRIAWNVALDSCKFHIRDVIGFLRESTMADVCKPVMLWDDIGIHASGSKYFLNMKMVDQLKAVLDTIRTAISGLVMTCPTTKGLLSMLNNYDDYKLVINYGNRGGMYREVKAYKWRTLPSLSLSLCF</sequence>
<dbReference type="EMBL" id="BART01012673">
    <property type="protein sequence ID" value="GAG83897.1"/>
    <property type="molecule type" value="Genomic_DNA"/>
</dbReference>
<name>X1BRW6_9ZZZZ</name>
<evidence type="ECO:0008006" key="2">
    <source>
        <dbReference type="Google" id="ProtNLM"/>
    </source>
</evidence>
<feature type="non-terminal residue" evidence="1">
    <location>
        <position position="1"/>
    </location>
</feature>
<evidence type="ECO:0000313" key="1">
    <source>
        <dbReference type="EMBL" id="GAG83897.1"/>
    </source>
</evidence>
<organism evidence="1">
    <name type="scientific">marine sediment metagenome</name>
    <dbReference type="NCBI Taxonomy" id="412755"/>
    <lineage>
        <taxon>unclassified sequences</taxon>
        <taxon>metagenomes</taxon>
        <taxon>ecological metagenomes</taxon>
    </lineage>
</organism>
<reference evidence="1" key="1">
    <citation type="journal article" date="2014" name="Front. Microbiol.">
        <title>High frequency of phylogenetically diverse reductive dehalogenase-homologous genes in deep subseafloor sedimentary metagenomes.</title>
        <authorList>
            <person name="Kawai M."/>
            <person name="Futagami T."/>
            <person name="Toyoda A."/>
            <person name="Takaki Y."/>
            <person name="Nishi S."/>
            <person name="Hori S."/>
            <person name="Arai W."/>
            <person name="Tsubouchi T."/>
            <person name="Morono Y."/>
            <person name="Uchiyama I."/>
            <person name="Ito T."/>
            <person name="Fujiyama A."/>
            <person name="Inagaki F."/>
            <person name="Takami H."/>
        </authorList>
    </citation>
    <scope>NUCLEOTIDE SEQUENCE</scope>
    <source>
        <strain evidence="1">Expedition CK06-06</strain>
    </source>
</reference>
<accession>X1BRW6</accession>
<gene>
    <name evidence="1" type="ORF">S01H4_26314</name>
</gene>